<comment type="caution">
    <text evidence="2">The sequence shown here is derived from an EMBL/GenBank/DDBJ whole genome shotgun (WGS) entry which is preliminary data.</text>
</comment>
<name>A0ABU8MUK0_9PSEU</name>
<protein>
    <submittedName>
        <fullName evidence="2">PAS domain-containing protein</fullName>
    </submittedName>
</protein>
<organism evidence="2 3">
    <name type="scientific">Actinomycetospora aurantiaca</name>
    <dbReference type="NCBI Taxonomy" id="3129233"/>
    <lineage>
        <taxon>Bacteria</taxon>
        <taxon>Bacillati</taxon>
        <taxon>Actinomycetota</taxon>
        <taxon>Actinomycetes</taxon>
        <taxon>Pseudonocardiales</taxon>
        <taxon>Pseudonocardiaceae</taxon>
        <taxon>Actinomycetospora</taxon>
    </lineage>
</organism>
<evidence type="ECO:0000313" key="2">
    <source>
        <dbReference type="EMBL" id="MEJ2870941.1"/>
    </source>
</evidence>
<sequence length="234" mass="24872">MSGPSDLGGGMDRIGEYTWHPSSDRWDWNDTMFHLLGYSPGQVRPSRALVIAHKHPADRAQVESVMADACSNRLPYTHRHRIVSVTGEVHEVTALGFPVPDAASLVLRGYLVHLATHRPTPAAARAAHAAGRPPGSTGPFAPPTVPIAIPDPRGTIWPTEAAREHDRLLARAVDVLAEVTELPHDAATALLAHLANVAAVPLIVVAERVIAVRLDPDVEGLGGLLGGLTVPELP</sequence>
<evidence type="ECO:0000313" key="3">
    <source>
        <dbReference type="Proteomes" id="UP001385809"/>
    </source>
</evidence>
<dbReference type="InterPro" id="IPR013655">
    <property type="entry name" value="PAS_fold_3"/>
</dbReference>
<dbReference type="Proteomes" id="UP001385809">
    <property type="component" value="Unassembled WGS sequence"/>
</dbReference>
<dbReference type="CDD" id="cd00130">
    <property type="entry name" value="PAS"/>
    <property type="match status" value="1"/>
</dbReference>
<keyword evidence="3" id="KW-1185">Reference proteome</keyword>
<reference evidence="2 3" key="1">
    <citation type="submission" date="2024-03" db="EMBL/GenBank/DDBJ databases">
        <title>Actinomycetospora sp. OC33-EN08, a novel actinomycete isolated from wild orchid (Aerides multiflora).</title>
        <authorList>
            <person name="Suriyachadkun C."/>
        </authorList>
    </citation>
    <scope>NUCLEOTIDE SEQUENCE [LARGE SCALE GENOMIC DNA]</scope>
    <source>
        <strain evidence="2 3">OC33-EN08</strain>
    </source>
</reference>
<dbReference type="SUPFAM" id="SSF55785">
    <property type="entry name" value="PYP-like sensor domain (PAS domain)"/>
    <property type="match status" value="1"/>
</dbReference>
<dbReference type="Pfam" id="PF08447">
    <property type="entry name" value="PAS_3"/>
    <property type="match status" value="1"/>
</dbReference>
<dbReference type="InterPro" id="IPR035965">
    <property type="entry name" value="PAS-like_dom_sf"/>
</dbReference>
<feature type="domain" description="PAS fold-3" evidence="1">
    <location>
        <begin position="26"/>
        <end position="102"/>
    </location>
</feature>
<dbReference type="InterPro" id="IPR000014">
    <property type="entry name" value="PAS"/>
</dbReference>
<dbReference type="Gene3D" id="3.30.450.20">
    <property type="entry name" value="PAS domain"/>
    <property type="match status" value="1"/>
</dbReference>
<evidence type="ECO:0000259" key="1">
    <source>
        <dbReference type="Pfam" id="PF08447"/>
    </source>
</evidence>
<proteinExistence type="predicted"/>
<gene>
    <name evidence="2" type="ORF">WCD74_24475</name>
</gene>
<accession>A0ABU8MUK0</accession>
<dbReference type="RefSeq" id="WP_337697513.1">
    <property type="nucleotide sequence ID" value="NZ_JBBEGN010000017.1"/>
</dbReference>
<dbReference type="EMBL" id="JBBEGN010000017">
    <property type="protein sequence ID" value="MEJ2870941.1"/>
    <property type="molecule type" value="Genomic_DNA"/>
</dbReference>